<evidence type="ECO:0000313" key="8">
    <source>
        <dbReference type="Proteomes" id="UP001143400"/>
    </source>
</evidence>
<dbReference type="GO" id="GO:0030674">
    <property type="term" value="F:protein-macromolecule adaptor activity"/>
    <property type="evidence" value="ECO:0007669"/>
    <property type="project" value="TreeGrafter"/>
</dbReference>
<evidence type="ECO:0000313" key="7">
    <source>
        <dbReference type="Proteomes" id="UP000758856"/>
    </source>
</evidence>
<dbReference type="PANTHER" id="PTHR37482:SF1">
    <property type="entry name" value="OUTER MEMBRANE PROTEIN ASSEMBLY FACTOR BAME"/>
    <property type="match status" value="1"/>
</dbReference>
<evidence type="ECO:0000256" key="2">
    <source>
        <dbReference type="ARBA" id="ARBA00023136"/>
    </source>
</evidence>
<dbReference type="Pfam" id="PF04355">
    <property type="entry name" value="BamE"/>
    <property type="match status" value="1"/>
</dbReference>
<dbReference type="GO" id="GO:1990063">
    <property type="term" value="C:Bam protein complex"/>
    <property type="evidence" value="ECO:0007669"/>
    <property type="project" value="TreeGrafter"/>
</dbReference>
<dbReference type="InterPro" id="IPR026592">
    <property type="entry name" value="BamE"/>
</dbReference>
<evidence type="ECO:0000313" key="5">
    <source>
        <dbReference type="EMBL" id="GLK55392.1"/>
    </source>
</evidence>
<dbReference type="Proteomes" id="UP000758856">
    <property type="component" value="Unassembled WGS sequence"/>
</dbReference>
<dbReference type="AlphaFoldDB" id="A0A9W6MRM3"/>
<dbReference type="GO" id="GO:0043165">
    <property type="term" value="P:Gram-negative-bacterium-type cell outer membrane assembly"/>
    <property type="evidence" value="ECO:0007669"/>
    <property type="project" value="TreeGrafter"/>
</dbReference>
<organism evidence="5 8">
    <name type="scientific">Methylopila capsulata</name>
    <dbReference type="NCBI Taxonomy" id="61654"/>
    <lineage>
        <taxon>Bacteria</taxon>
        <taxon>Pseudomonadati</taxon>
        <taxon>Pseudomonadota</taxon>
        <taxon>Alphaproteobacteria</taxon>
        <taxon>Hyphomicrobiales</taxon>
        <taxon>Methylopilaceae</taxon>
        <taxon>Methylopila</taxon>
    </lineage>
</organism>
<keyword evidence="1" id="KW-0732">Signal</keyword>
<name>A0A9W6MRM3_9HYPH</name>
<reference evidence="5" key="3">
    <citation type="submission" date="2023-01" db="EMBL/GenBank/DDBJ databases">
        <authorList>
            <person name="Sun Q."/>
            <person name="Evtushenko L."/>
        </authorList>
    </citation>
    <scope>NUCLEOTIDE SEQUENCE</scope>
    <source>
        <strain evidence="5">VKM B-1606</strain>
    </source>
</reference>
<reference evidence="5" key="1">
    <citation type="journal article" date="2014" name="Int. J. Syst. Evol. Microbiol.">
        <title>Complete genome sequence of Corynebacterium casei LMG S-19264T (=DSM 44701T), isolated from a smear-ripened cheese.</title>
        <authorList>
            <consortium name="US DOE Joint Genome Institute (JGI-PGF)"/>
            <person name="Walter F."/>
            <person name="Albersmeier A."/>
            <person name="Kalinowski J."/>
            <person name="Ruckert C."/>
        </authorList>
    </citation>
    <scope>NUCLEOTIDE SEQUENCE</scope>
    <source>
        <strain evidence="5">VKM B-1606</strain>
    </source>
</reference>
<dbReference type="GO" id="GO:0051205">
    <property type="term" value="P:protein insertion into membrane"/>
    <property type="evidence" value="ECO:0007669"/>
    <property type="project" value="TreeGrafter"/>
</dbReference>
<evidence type="ECO:0000313" key="6">
    <source>
        <dbReference type="EMBL" id="MBM7850101.1"/>
    </source>
</evidence>
<dbReference type="PROSITE" id="PS51257">
    <property type="entry name" value="PROKAR_LIPOPROTEIN"/>
    <property type="match status" value="1"/>
</dbReference>
<dbReference type="Proteomes" id="UP001143400">
    <property type="component" value="Unassembled WGS sequence"/>
</dbReference>
<accession>A0A9W6MRM3</accession>
<evidence type="ECO:0000256" key="3">
    <source>
        <dbReference type="ARBA" id="ARBA00023237"/>
    </source>
</evidence>
<dbReference type="PANTHER" id="PTHR37482">
    <property type="entry name" value="OUTER MEMBRANE PROTEIN ASSEMBLY FACTOR BAME"/>
    <property type="match status" value="1"/>
</dbReference>
<gene>
    <name evidence="5" type="ORF">GCM10008170_14110</name>
    <name evidence="6" type="ORF">JOD31_000313</name>
</gene>
<evidence type="ECO:0000256" key="1">
    <source>
        <dbReference type="ARBA" id="ARBA00022729"/>
    </source>
</evidence>
<feature type="domain" description="Outer membrane protein assembly factor BamE" evidence="4">
    <location>
        <begin position="38"/>
        <end position="113"/>
    </location>
</feature>
<protein>
    <submittedName>
        <fullName evidence="6">Outer membrane protein assembly factor BamE (Lipoprotein component of BamABCDE complex)</fullName>
    </submittedName>
</protein>
<comment type="caution">
    <text evidence="5">The sequence shown here is derived from an EMBL/GenBank/DDBJ whole genome shotgun (WGS) entry which is preliminary data.</text>
</comment>
<evidence type="ECO:0000259" key="4">
    <source>
        <dbReference type="Pfam" id="PF04355"/>
    </source>
</evidence>
<dbReference type="EMBL" id="BSFF01000002">
    <property type="protein sequence ID" value="GLK55392.1"/>
    <property type="molecule type" value="Genomic_DNA"/>
</dbReference>
<dbReference type="Gene3D" id="3.30.1450.10">
    <property type="match status" value="1"/>
</dbReference>
<proteinExistence type="predicted"/>
<keyword evidence="7" id="KW-1185">Reference proteome</keyword>
<dbReference type="InterPro" id="IPR037873">
    <property type="entry name" value="BamE-like"/>
</dbReference>
<keyword evidence="3" id="KW-0998">Cell outer membrane</keyword>
<dbReference type="RefSeq" id="WP_204948564.1">
    <property type="nucleotide sequence ID" value="NZ_BSFF01000002.1"/>
</dbReference>
<dbReference type="InterPro" id="IPR007450">
    <property type="entry name" value="BamE_dom"/>
</dbReference>
<keyword evidence="2" id="KW-0472">Membrane</keyword>
<dbReference type="EMBL" id="JAFBCY010000001">
    <property type="protein sequence ID" value="MBM7850101.1"/>
    <property type="molecule type" value="Genomic_DNA"/>
</dbReference>
<reference evidence="6 7" key="2">
    <citation type="submission" date="2021-01" db="EMBL/GenBank/DDBJ databases">
        <title>Genomic Encyclopedia of Type Strains, Phase IV (KMG-IV): sequencing the most valuable type-strain genomes for metagenomic binning, comparative biology and taxonomic classification.</title>
        <authorList>
            <person name="Goeker M."/>
        </authorList>
    </citation>
    <scope>NUCLEOTIDE SEQUENCE [LARGE SCALE GENOMIC DNA]</scope>
    <source>
        <strain evidence="6 7">DSM 6130</strain>
    </source>
</reference>
<sequence length="153" mass="16566">MPISLGKTTAAGRAAAATLAFGLASVTLSGCAETQQKGYVLSESSLQQVPVGSSQEQVLVVLGTPSTTATLKGEVYYYISQTTKRPVAFMNPTITDQRVVAVYFDQNRRVQRIANFGLKDGRLFDFIGEVTPTAGQERNFLEHVFKGLLSNEE</sequence>